<reference evidence="3 4" key="1">
    <citation type="journal article" date="2010" name="Cell">
        <title>The genome of Naegleria gruberi illuminates early eukaryotic versatility.</title>
        <authorList>
            <person name="Fritz-Laylin L.K."/>
            <person name="Prochnik S.E."/>
            <person name="Ginger M.L."/>
            <person name="Dacks J.B."/>
            <person name="Carpenter M.L."/>
            <person name="Field M.C."/>
            <person name="Kuo A."/>
            <person name="Paredez A."/>
            <person name="Chapman J."/>
            <person name="Pham J."/>
            <person name="Shu S."/>
            <person name="Neupane R."/>
            <person name="Cipriano M."/>
            <person name="Mancuso J."/>
            <person name="Tu H."/>
            <person name="Salamov A."/>
            <person name="Lindquist E."/>
            <person name="Shapiro H."/>
            <person name="Lucas S."/>
            <person name="Grigoriev I.V."/>
            <person name="Cande W.Z."/>
            <person name="Fulton C."/>
            <person name="Rokhsar D.S."/>
            <person name="Dawson S.C."/>
        </authorList>
    </citation>
    <scope>NUCLEOTIDE SEQUENCE [LARGE SCALE GENOMIC DNA]</scope>
    <source>
        <strain evidence="3 4">NEG-M</strain>
    </source>
</reference>
<evidence type="ECO:0000256" key="1">
    <source>
        <dbReference type="SAM" id="Coils"/>
    </source>
</evidence>
<keyword evidence="1" id="KW-0175">Coiled coil</keyword>
<feature type="coiled-coil region" evidence="1">
    <location>
        <begin position="318"/>
        <end position="398"/>
    </location>
</feature>
<feature type="compositionally biased region" description="Polar residues" evidence="2">
    <location>
        <begin position="41"/>
        <end position="57"/>
    </location>
</feature>
<dbReference type="AlphaFoldDB" id="D2VAX1"/>
<dbReference type="InParanoid" id="D2VAX1"/>
<name>D2VAX1_NAEGR</name>
<evidence type="ECO:0000256" key="2">
    <source>
        <dbReference type="SAM" id="MobiDB-lite"/>
    </source>
</evidence>
<evidence type="ECO:0000313" key="3">
    <source>
        <dbReference type="EMBL" id="EFC46023.1"/>
    </source>
</evidence>
<protein>
    <submittedName>
        <fullName evidence="3">Predicted protein</fullName>
    </submittedName>
</protein>
<keyword evidence="4" id="KW-1185">Reference proteome</keyword>
<proteinExistence type="predicted"/>
<organism evidence="4">
    <name type="scientific">Naegleria gruberi</name>
    <name type="common">Amoeba</name>
    <dbReference type="NCBI Taxonomy" id="5762"/>
    <lineage>
        <taxon>Eukaryota</taxon>
        <taxon>Discoba</taxon>
        <taxon>Heterolobosea</taxon>
        <taxon>Tetramitia</taxon>
        <taxon>Eutetramitia</taxon>
        <taxon>Vahlkampfiidae</taxon>
        <taxon>Naegleria</taxon>
    </lineage>
</organism>
<gene>
    <name evidence="3" type="ORF">NAEGRDRAFT_48065</name>
</gene>
<dbReference type="GeneID" id="8859216"/>
<accession>D2VAX1</accession>
<dbReference type="EMBL" id="GG738860">
    <property type="protein sequence ID" value="EFC46023.1"/>
    <property type="molecule type" value="Genomic_DNA"/>
</dbReference>
<dbReference type="VEuPathDB" id="AmoebaDB:NAEGRDRAFT_48065"/>
<dbReference type="Proteomes" id="UP000006671">
    <property type="component" value="Unassembled WGS sequence"/>
</dbReference>
<dbReference type="RefSeq" id="XP_002678767.1">
    <property type="nucleotide sequence ID" value="XM_002678721.1"/>
</dbReference>
<feature type="coiled-coil region" evidence="1">
    <location>
        <begin position="152"/>
        <end position="186"/>
    </location>
</feature>
<feature type="region of interest" description="Disordered" evidence="2">
    <location>
        <begin position="24"/>
        <end position="82"/>
    </location>
</feature>
<sequence>MHKLYQQQLEQALEQLEFPSSSCNPSLLHPNSHHSLHQPSTTSSSYHHATNSARKQFSLSPSSSSSDYYPRKRSQSVVDSSENQIDVASSLTALDALHEKLKMLSQENKQMKMQLDGCTCRDNMKKKGFGGSFEGASYQELDYENFILKKEKEELVARVGVLERRMREMESRKRDWENKEVIIEENEAEDSSNFDCLIEESNEQEIVEDLSILLENEEIVNERKSMEMRTTATLDISIQCESIEKEDKETNTNETEPMTVDNEIKNNIQLEIEQNNLVLPSLEDEKIANVKLEEIEMISEEIQTIEDYPSPVVDNSKIMQLSEQIENLKAELQVKTDLISTLQKEKEQYEKNEQEHQKVMNQLTSHVKELVKESALLRREYNESIRKLKEELIACNDDKQ</sequence>
<evidence type="ECO:0000313" key="4">
    <source>
        <dbReference type="Proteomes" id="UP000006671"/>
    </source>
</evidence>
<dbReference type="KEGG" id="ngr:NAEGRDRAFT_48065"/>